<dbReference type="InterPro" id="IPR027024">
    <property type="entry name" value="UCP027386_ABC_sbc_TM0202"/>
</dbReference>
<dbReference type="RefSeq" id="WP_117141474.1">
    <property type="nucleotide sequence ID" value="NZ_CAKXKJ010000012.1"/>
</dbReference>
<evidence type="ECO:0000313" key="3">
    <source>
        <dbReference type="EMBL" id="RFT07727.1"/>
    </source>
</evidence>
<feature type="region of interest" description="Disordered" evidence="1">
    <location>
        <begin position="24"/>
        <end position="47"/>
    </location>
</feature>
<dbReference type="Pfam" id="PF13379">
    <property type="entry name" value="NMT1_2"/>
    <property type="match status" value="1"/>
</dbReference>
<organism evidence="3 4">
    <name type="scientific">Evtepia gabavorous</name>
    <dbReference type="NCBI Taxonomy" id="2211183"/>
    <lineage>
        <taxon>Bacteria</taxon>
        <taxon>Bacillati</taxon>
        <taxon>Bacillota</taxon>
        <taxon>Clostridia</taxon>
        <taxon>Eubacteriales</taxon>
        <taxon>Evtepia</taxon>
    </lineage>
</organism>
<sequence length="337" mass="36061">MKKLLALLLSLCLVAALCAGCGSTPTPAEDDSTTTTPEEPVTVRLGGLKGPTSMGMVKLLSDNDAGKTTNHYEFSMAGSADELTPKMLQGELDILAVPVNLGSVLYNNSDGAVQLLAVNTLGVIYLVEKGGQTVTDWNSLKGQTIYATGKGSTPEYALNYLLEENGLDPAADVTIEWKSEPSEIVAQMAAEDHVIAMLPQPFVTVAQSKFDDLTIRLDLTKEWDALDNGSQLNTAGLVVRTEFAKEHPEAVAAFLKEYAASTQYVNENVSEAAQLVAQYDIVEAAVAEKAIPYCNIVCITGEEMKSSVQGYFQVLFDQNPQSVGGALPGDDFYYLGQ</sequence>
<evidence type="ECO:0000256" key="2">
    <source>
        <dbReference type="SAM" id="SignalP"/>
    </source>
</evidence>
<protein>
    <submittedName>
        <fullName evidence="3">ABC transporter substrate-binding protein</fullName>
    </submittedName>
</protein>
<reference evidence="3 4" key="1">
    <citation type="submission" date="2018-07" db="EMBL/GenBank/DDBJ databases">
        <title>GABA Modulating Bacteria of the Human Gut Microbiota.</title>
        <authorList>
            <person name="Strandwitz P."/>
            <person name="Kim K.H."/>
            <person name="Terekhova D."/>
            <person name="Liu J.K."/>
            <person name="Sharma A."/>
            <person name="Levering J."/>
            <person name="Mcdonald D."/>
            <person name="Dietrich D."/>
            <person name="Ramadhar T.R."/>
            <person name="Lekbua A."/>
            <person name="Mroue N."/>
            <person name="Liston C."/>
            <person name="Stewart E.J."/>
            <person name="Dubin M.J."/>
            <person name="Zengler K."/>
            <person name="Knight R."/>
            <person name="Gilbert J.A."/>
            <person name="Clardy J."/>
            <person name="Lewis K."/>
        </authorList>
    </citation>
    <scope>NUCLEOTIDE SEQUENCE [LARGE SCALE GENOMIC DNA]</scope>
    <source>
        <strain evidence="3 4">KLE1738</strain>
    </source>
</reference>
<name>A0A3E2B6T7_9FIRM</name>
<feature type="signal peptide" evidence="2">
    <location>
        <begin position="1"/>
        <end position="28"/>
    </location>
</feature>
<dbReference type="SUPFAM" id="SSF53850">
    <property type="entry name" value="Periplasmic binding protein-like II"/>
    <property type="match status" value="1"/>
</dbReference>
<keyword evidence="2" id="KW-0732">Signal</keyword>
<dbReference type="Proteomes" id="UP000260649">
    <property type="component" value="Unassembled WGS sequence"/>
</dbReference>
<dbReference type="PIRSF" id="PIRSF027386">
    <property type="entry name" value="UCP027386_ABC_sbc_TM0202"/>
    <property type="match status" value="1"/>
</dbReference>
<accession>A0A3E2B6T7</accession>
<dbReference type="PANTHER" id="PTHR30024">
    <property type="entry name" value="ALIPHATIC SULFONATES-BINDING PROTEIN-RELATED"/>
    <property type="match status" value="1"/>
</dbReference>
<dbReference type="OrthoDB" id="9814375at2"/>
<feature type="compositionally biased region" description="Low complexity" evidence="1">
    <location>
        <begin position="24"/>
        <end position="43"/>
    </location>
</feature>
<dbReference type="PANTHER" id="PTHR30024:SF46">
    <property type="entry name" value="ABC TRANSPORTER, SUBSTRATE-BINDING LIPOPROTEIN"/>
    <property type="match status" value="1"/>
</dbReference>
<proteinExistence type="predicted"/>
<dbReference type="Gene3D" id="3.40.190.10">
    <property type="entry name" value="Periplasmic binding protein-like II"/>
    <property type="match status" value="2"/>
</dbReference>
<comment type="caution">
    <text evidence="3">The sequence shown here is derived from an EMBL/GenBank/DDBJ whole genome shotgun (WGS) entry which is preliminary data.</text>
</comment>
<keyword evidence="4" id="KW-1185">Reference proteome</keyword>
<feature type="chain" id="PRO_5039434628" evidence="2">
    <location>
        <begin position="29"/>
        <end position="337"/>
    </location>
</feature>
<evidence type="ECO:0000313" key="4">
    <source>
        <dbReference type="Proteomes" id="UP000260649"/>
    </source>
</evidence>
<gene>
    <name evidence="3" type="ORF">DV520_00915</name>
</gene>
<dbReference type="GeneID" id="97994294"/>
<dbReference type="EMBL" id="QQRQ01000001">
    <property type="protein sequence ID" value="RFT07727.1"/>
    <property type="molecule type" value="Genomic_DNA"/>
</dbReference>
<evidence type="ECO:0000256" key="1">
    <source>
        <dbReference type="SAM" id="MobiDB-lite"/>
    </source>
</evidence>
<dbReference type="AlphaFoldDB" id="A0A3E2B6T7"/>